<proteinExistence type="predicted"/>
<reference evidence="3 4" key="1">
    <citation type="submission" date="2016-10" db="EMBL/GenBank/DDBJ databases">
        <title>Genome sequence of the ascomycete fungus Penicillium subrubescens.</title>
        <authorList>
            <person name="De Vries R.P."/>
            <person name="Peng M."/>
            <person name="Dilokpimol A."/>
            <person name="Hilden K."/>
            <person name="Makela M.R."/>
            <person name="Grigoriev I."/>
            <person name="Riley R."/>
            <person name="Granchi Z."/>
        </authorList>
    </citation>
    <scope>NUCLEOTIDE SEQUENCE [LARGE SCALE GENOMIC DNA]</scope>
    <source>
        <strain evidence="3 4">CBS 132785</strain>
    </source>
</reference>
<name>A0A1Q5SYX6_9EURO</name>
<sequence>MSPSDVGNRLGSELSLQDTYIVTSFIGLALYNVLELTYMLFMKFRRRRSLYFWSLLATTWGIAFYSIGYFSRMRHVNWEQPPLLKFK</sequence>
<dbReference type="PANTHER" id="PTHR37013:SF4">
    <property type="entry name" value="INTEGRAL MEMBRANE PROTEIN"/>
    <property type="match status" value="1"/>
</dbReference>
<evidence type="ECO:0000313" key="4">
    <source>
        <dbReference type="Proteomes" id="UP000186955"/>
    </source>
</evidence>
<dbReference type="InterPro" id="IPR056120">
    <property type="entry name" value="DUF7703"/>
</dbReference>
<comment type="caution">
    <text evidence="3">The sequence shown here is derived from an EMBL/GenBank/DDBJ whole genome shotgun (WGS) entry which is preliminary data.</text>
</comment>
<feature type="domain" description="DUF7703" evidence="2">
    <location>
        <begin position="18"/>
        <end position="72"/>
    </location>
</feature>
<keyword evidence="1" id="KW-1133">Transmembrane helix</keyword>
<accession>A0A1Q5SYX6</accession>
<organism evidence="3 4">
    <name type="scientific">Penicillium subrubescens</name>
    <dbReference type="NCBI Taxonomy" id="1316194"/>
    <lineage>
        <taxon>Eukaryota</taxon>
        <taxon>Fungi</taxon>
        <taxon>Dikarya</taxon>
        <taxon>Ascomycota</taxon>
        <taxon>Pezizomycotina</taxon>
        <taxon>Eurotiomycetes</taxon>
        <taxon>Eurotiomycetidae</taxon>
        <taxon>Eurotiales</taxon>
        <taxon>Aspergillaceae</taxon>
        <taxon>Penicillium</taxon>
    </lineage>
</organism>
<dbReference type="Proteomes" id="UP000186955">
    <property type="component" value="Unassembled WGS sequence"/>
</dbReference>
<protein>
    <recommendedName>
        <fullName evidence="2">DUF7703 domain-containing protein</fullName>
    </recommendedName>
</protein>
<dbReference type="EMBL" id="MNBE01000725">
    <property type="protein sequence ID" value="OKO93218.1"/>
    <property type="molecule type" value="Genomic_DNA"/>
</dbReference>
<dbReference type="Pfam" id="PF24802">
    <property type="entry name" value="DUF7703"/>
    <property type="match status" value="1"/>
</dbReference>
<keyword evidence="1" id="KW-0812">Transmembrane</keyword>
<gene>
    <name evidence="3" type="ORF">PENSUB_12281</name>
</gene>
<keyword evidence="4" id="KW-1185">Reference proteome</keyword>
<feature type="transmembrane region" description="Helical" evidence="1">
    <location>
        <begin position="20"/>
        <end position="41"/>
    </location>
</feature>
<dbReference type="PANTHER" id="PTHR37013">
    <property type="entry name" value="INTEGRAL MEMBRANE PROTEIN (AFU_ORTHOLOGUE AFUA_1G05950)-RELATED"/>
    <property type="match status" value="1"/>
</dbReference>
<feature type="transmembrane region" description="Helical" evidence="1">
    <location>
        <begin position="50"/>
        <end position="70"/>
    </location>
</feature>
<dbReference type="AlphaFoldDB" id="A0A1Q5SYX6"/>
<evidence type="ECO:0000256" key="1">
    <source>
        <dbReference type="SAM" id="Phobius"/>
    </source>
</evidence>
<evidence type="ECO:0000259" key="2">
    <source>
        <dbReference type="Pfam" id="PF24802"/>
    </source>
</evidence>
<keyword evidence="1" id="KW-0472">Membrane</keyword>
<evidence type="ECO:0000313" key="3">
    <source>
        <dbReference type="EMBL" id="OKO93218.1"/>
    </source>
</evidence>